<keyword evidence="3" id="KW-0472">Membrane</keyword>
<dbReference type="PROSITE" id="PS50293">
    <property type="entry name" value="TPR_REGION"/>
    <property type="match status" value="1"/>
</dbReference>
<dbReference type="EMBL" id="UINC01104137">
    <property type="protein sequence ID" value="SVC67065.1"/>
    <property type="molecule type" value="Genomic_DNA"/>
</dbReference>
<evidence type="ECO:0000256" key="1">
    <source>
        <dbReference type="ARBA" id="ARBA00022737"/>
    </source>
</evidence>
<feature type="transmembrane region" description="Helical" evidence="3">
    <location>
        <begin position="12"/>
        <end position="28"/>
    </location>
</feature>
<evidence type="ECO:0000256" key="2">
    <source>
        <dbReference type="ARBA" id="ARBA00022803"/>
    </source>
</evidence>
<feature type="non-terminal residue" evidence="4">
    <location>
        <position position="1"/>
    </location>
</feature>
<protein>
    <submittedName>
        <fullName evidence="4">Uncharacterized protein</fullName>
    </submittedName>
</protein>
<feature type="transmembrane region" description="Helical" evidence="3">
    <location>
        <begin position="97"/>
        <end position="116"/>
    </location>
</feature>
<dbReference type="InterPro" id="IPR052346">
    <property type="entry name" value="O-mannosyl-transferase_TMTC"/>
</dbReference>
<reference evidence="4" key="1">
    <citation type="submission" date="2018-05" db="EMBL/GenBank/DDBJ databases">
        <authorList>
            <person name="Lanie J.A."/>
            <person name="Ng W.-L."/>
            <person name="Kazmierczak K.M."/>
            <person name="Andrzejewski T.M."/>
            <person name="Davidsen T.M."/>
            <person name="Wayne K.J."/>
            <person name="Tettelin H."/>
            <person name="Glass J.I."/>
            <person name="Rusch D."/>
            <person name="Podicherti R."/>
            <person name="Tsui H.-C.T."/>
            <person name="Winkler M.E."/>
        </authorList>
    </citation>
    <scope>NUCLEOTIDE SEQUENCE</scope>
</reference>
<dbReference type="PANTHER" id="PTHR44227:SF3">
    <property type="entry name" value="PROTEIN O-MANNOSYL-TRANSFERASE TMTC4"/>
    <property type="match status" value="1"/>
</dbReference>
<dbReference type="SMART" id="SM00028">
    <property type="entry name" value="TPR"/>
    <property type="match status" value="2"/>
</dbReference>
<dbReference type="Pfam" id="PF13414">
    <property type="entry name" value="TPR_11"/>
    <property type="match status" value="1"/>
</dbReference>
<keyword evidence="2" id="KW-0802">TPR repeat</keyword>
<feature type="transmembrane region" description="Helical" evidence="3">
    <location>
        <begin position="253"/>
        <end position="272"/>
    </location>
</feature>
<keyword evidence="3" id="KW-0812">Transmembrane</keyword>
<feature type="transmembrane region" description="Helical" evidence="3">
    <location>
        <begin position="190"/>
        <end position="210"/>
    </location>
</feature>
<dbReference type="SUPFAM" id="SSF48452">
    <property type="entry name" value="TPR-like"/>
    <property type="match status" value="1"/>
</dbReference>
<dbReference type="PANTHER" id="PTHR44227">
    <property type="match status" value="1"/>
</dbReference>
<feature type="transmembrane region" description="Helical" evidence="3">
    <location>
        <begin position="164"/>
        <end position="183"/>
    </location>
</feature>
<feature type="transmembrane region" description="Helical" evidence="3">
    <location>
        <begin position="222"/>
        <end position="241"/>
    </location>
</feature>
<accession>A0A382P394</accession>
<keyword evidence="3" id="KW-1133">Transmembrane helix</keyword>
<name>A0A382P394_9ZZZZ</name>
<feature type="transmembrane region" description="Helical" evidence="3">
    <location>
        <begin position="40"/>
        <end position="63"/>
    </location>
</feature>
<feature type="non-terminal residue" evidence="4">
    <location>
        <position position="360"/>
    </location>
</feature>
<dbReference type="InterPro" id="IPR011990">
    <property type="entry name" value="TPR-like_helical_dom_sf"/>
</dbReference>
<proteinExistence type="predicted"/>
<dbReference type="Gene3D" id="1.25.40.10">
    <property type="entry name" value="Tetratricopeptide repeat domain"/>
    <property type="match status" value="1"/>
</dbReference>
<keyword evidence="1" id="KW-0677">Repeat</keyword>
<evidence type="ECO:0000256" key="3">
    <source>
        <dbReference type="SAM" id="Phobius"/>
    </source>
</evidence>
<dbReference type="PROSITE" id="PS50005">
    <property type="entry name" value="TPR"/>
    <property type="match status" value="1"/>
</dbReference>
<gene>
    <name evidence="4" type="ORF">METZ01_LOCUS319919</name>
</gene>
<evidence type="ECO:0000313" key="4">
    <source>
        <dbReference type="EMBL" id="SVC67065.1"/>
    </source>
</evidence>
<dbReference type="InterPro" id="IPR019734">
    <property type="entry name" value="TPR_rpt"/>
</dbReference>
<dbReference type="AlphaFoldDB" id="A0A382P394"/>
<organism evidence="4">
    <name type="scientific">marine metagenome</name>
    <dbReference type="NCBI Taxonomy" id="408172"/>
    <lineage>
        <taxon>unclassified sequences</taxon>
        <taxon>metagenomes</taxon>
        <taxon>ecological metagenomes</taxon>
    </lineage>
</organism>
<sequence length="360" mass="40979">SVAWIAERKNVLSTFFWLLTMWSYIRYVEQPSPKRYGLTALFLMVGLMAKPMLVTLPFVLLMMDFWPLGRWRILPENEKNNNSKEGVKFSKLIWEKIPFFIIVVGSCIVTFIVQKGGGALKAMEDNSLSARIANAMVSYVTYLGKTFWPSGLSVFYPHPGNTLPVWKAYVCVALLMVITLVAVRWIRRTPYLAFGWFWFLGTLVPVIQIVQTGAHAMADRYTYIPIIGLFIMVAWGLPDLLARWNHREKAPVIFAGLLIPLMVVTWVQVGYWKDSITLFKHAISVTDNKYSDLALTHNNLGIAQEEKGRLSEAIAQYRTAMKIKPDFALPHNNLGNILFASQKTEEAITYYKSALQLSPD</sequence>